<dbReference type="Gene3D" id="2.170.130.10">
    <property type="entry name" value="TonB-dependent receptor, plug domain"/>
    <property type="match status" value="1"/>
</dbReference>
<reference evidence="12 13" key="1">
    <citation type="submission" date="2018-01" db="EMBL/GenBank/DDBJ databases">
        <authorList>
            <person name="Paulsen S."/>
            <person name="Gram L.K."/>
        </authorList>
    </citation>
    <scope>NUCLEOTIDE SEQUENCE [LARGE SCALE GENOMIC DNA]</scope>
    <source>
        <strain evidence="12 13">S2676</strain>
    </source>
</reference>
<evidence type="ECO:0000256" key="9">
    <source>
        <dbReference type="RuleBase" id="RU003357"/>
    </source>
</evidence>
<evidence type="ECO:0000256" key="4">
    <source>
        <dbReference type="ARBA" id="ARBA00022692"/>
    </source>
</evidence>
<dbReference type="InterPro" id="IPR012910">
    <property type="entry name" value="Plug_dom"/>
</dbReference>
<comment type="caution">
    <text evidence="12">The sequence shown here is derived from an EMBL/GenBank/DDBJ whole genome shotgun (WGS) entry which is preliminary data.</text>
</comment>
<keyword evidence="2 8" id="KW-0813">Transport</keyword>
<accession>A0A5S3WJE1</accession>
<evidence type="ECO:0000256" key="2">
    <source>
        <dbReference type="ARBA" id="ARBA00022448"/>
    </source>
</evidence>
<evidence type="ECO:0000256" key="6">
    <source>
        <dbReference type="ARBA" id="ARBA00023136"/>
    </source>
</evidence>
<dbReference type="InterPro" id="IPR039426">
    <property type="entry name" value="TonB-dep_rcpt-like"/>
</dbReference>
<evidence type="ECO:0000259" key="11">
    <source>
        <dbReference type="Pfam" id="PF07715"/>
    </source>
</evidence>
<dbReference type="PROSITE" id="PS52016">
    <property type="entry name" value="TONB_DEPENDENT_REC_3"/>
    <property type="match status" value="1"/>
</dbReference>
<dbReference type="Proteomes" id="UP000310249">
    <property type="component" value="Unassembled WGS sequence"/>
</dbReference>
<evidence type="ECO:0000256" key="7">
    <source>
        <dbReference type="ARBA" id="ARBA00023237"/>
    </source>
</evidence>
<dbReference type="GO" id="GO:0009279">
    <property type="term" value="C:cell outer membrane"/>
    <property type="evidence" value="ECO:0007669"/>
    <property type="project" value="UniProtKB-SubCell"/>
</dbReference>
<dbReference type="InterPro" id="IPR036942">
    <property type="entry name" value="Beta-barrel_TonB_sf"/>
</dbReference>
<evidence type="ECO:0000256" key="3">
    <source>
        <dbReference type="ARBA" id="ARBA00022452"/>
    </source>
</evidence>
<evidence type="ECO:0000256" key="1">
    <source>
        <dbReference type="ARBA" id="ARBA00004571"/>
    </source>
</evidence>
<dbReference type="Gene3D" id="2.40.170.20">
    <property type="entry name" value="TonB-dependent receptor, beta-barrel domain"/>
    <property type="match status" value="1"/>
</dbReference>
<dbReference type="Pfam" id="PF07715">
    <property type="entry name" value="Plug"/>
    <property type="match status" value="1"/>
</dbReference>
<evidence type="ECO:0000256" key="5">
    <source>
        <dbReference type="ARBA" id="ARBA00023077"/>
    </source>
</evidence>
<sequence>MRLVCFTNMAKSVVTCYPYKSKKIHKNKALKKYLKPGRKQMLNSKITKAVRLALMYGAASATAFAVNAEEAEENIEKIEVTGSSIKGTDLAGALPVDIISAEDIKNTGVTSVPDLITQIPSMQGFTTPTSSVGGGGGGTATASLRGLGDQYTLVLLNGRRLAPSGSGGSIDLNSIPLAAVQRVEVLTDGASALYGSDAIAGVINFILKDSVDMSTVSVRTDRPSDGGESLNISFTTGFGDISSDGYNVMFSVSHDSQDALKSQDREFAKTGLLEFEHNYQPYFSINGSPNAIPANVEVEMGEGDDVEYKNFNPYLLKHKGCADNNAKDPGSQNCMFDYTSTLEIVPESERTSAMLQAGFTVTEDIEAFATLAYTDFSMTPRIAPNPTGGIALGKDSVLYDKYVREHLTQDEQDAVTEVYATWRALPGGNRTNVWDTETINSIVGLEGVVFDNIDFNTALVYSTSERTETFTDGHFFKTWRNDIAAGKIDVFALPSEFTQESLDALEAVKWRGLNDTTTTESISWDIRASQPLFELPAGEVYIGYGVDYRINSYENIRSEENKKDTRWLDGGGDRDYKLERETYGAFTEFQVPVLENLTLSAAIRYDMIGGVEDSLYEDENGNVSTQKVNDNENDTTYKVSVRYTVNDDLVIRGSVGTGFRAATMRQIAEPRVRFGVTGAAYPCPITDPSDPRSAGCRPTDIQYNILRQGNVTLSPETSDQLSVGFVYAPSNEFSFEMDFWQVYINDMVQSPSQPYLFANASKFNDSFILHPDPNNPNRDLIHMVSEPVNIGVSRNAGVDWKVNLLNELSFGTLKTSVQGTYFQKSDYTLAGTDDVWRSSLGRYGADEEIVFRNVINAQSTLTHGDFSHTLRMNYRSGWRDAPVTAQRGTIENPEYVLDSEGNPTTAVQSDLVQLKVPSHATFSYKFDYLGFENTVISAGVKNIFDKAPPMSLGDAEGHLVGYEGRYYDQFLRTYYLSVDYSF</sequence>
<keyword evidence="3 8" id="KW-1134">Transmembrane beta strand</keyword>
<dbReference type="AlphaFoldDB" id="A0A5S3WJE1"/>
<keyword evidence="7 8" id="KW-0998">Cell outer membrane</keyword>
<comment type="subcellular location">
    <subcellularLocation>
        <location evidence="1 8">Cell outer membrane</location>
        <topology evidence="1 8">Multi-pass membrane protein</topology>
    </subcellularLocation>
</comment>
<name>A0A5S3WJE1_9GAMM</name>
<comment type="similarity">
    <text evidence="8 9">Belongs to the TonB-dependent receptor family.</text>
</comment>
<dbReference type="InterPro" id="IPR037066">
    <property type="entry name" value="Plug_dom_sf"/>
</dbReference>
<evidence type="ECO:0000313" key="12">
    <source>
        <dbReference type="EMBL" id="TMP27299.1"/>
    </source>
</evidence>
<keyword evidence="4 8" id="KW-0812">Transmembrane</keyword>
<organism evidence="12 13">
    <name type="scientific">Pseudoalteromonas rubra</name>
    <dbReference type="NCBI Taxonomy" id="43658"/>
    <lineage>
        <taxon>Bacteria</taxon>
        <taxon>Pseudomonadati</taxon>
        <taxon>Pseudomonadota</taxon>
        <taxon>Gammaproteobacteria</taxon>
        <taxon>Alteromonadales</taxon>
        <taxon>Pseudoalteromonadaceae</taxon>
        <taxon>Pseudoalteromonas</taxon>
    </lineage>
</organism>
<evidence type="ECO:0000313" key="13">
    <source>
        <dbReference type="Proteomes" id="UP000310249"/>
    </source>
</evidence>
<dbReference type="PANTHER" id="PTHR47234">
    <property type="match status" value="1"/>
</dbReference>
<feature type="domain" description="TonB-dependent receptor-like beta-barrel" evidence="10">
    <location>
        <begin position="417"/>
        <end position="943"/>
    </location>
</feature>
<dbReference type="Pfam" id="PF00593">
    <property type="entry name" value="TonB_dep_Rec_b-barrel"/>
    <property type="match status" value="1"/>
</dbReference>
<keyword evidence="12" id="KW-0675">Receptor</keyword>
<protein>
    <submittedName>
        <fullName evidence="12">TonB-dependent receptor</fullName>
    </submittedName>
</protein>
<evidence type="ECO:0000256" key="8">
    <source>
        <dbReference type="PROSITE-ProRule" id="PRU01360"/>
    </source>
</evidence>
<keyword evidence="5 9" id="KW-0798">TonB box</keyword>
<dbReference type="EMBL" id="PNCI01000035">
    <property type="protein sequence ID" value="TMP27299.1"/>
    <property type="molecule type" value="Genomic_DNA"/>
</dbReference>
<dbReference type="PANTHER" id="PTHR47234:SF2">
    <property type="entry name" value="TONB-DEPENDENT RECEPTOR"/>
    <property type="match status" value="1"/>
</dbReference>
<evidence type="ECO:0000259" key="10">
    <source>
        <dbReference type="Pfam" id="PF00593"/>
    </source>
</evidence>
<feature type="domain" description="TonB-dependent receptor plug" evidence="11">
    <location>
        <begin position="95"/>
        <end position="202"/>
    </location>
</feature>
<reference evidence="13" key="2">
    <citation type="submission" date="2019-06" db="EMBL/GenBank/DDBJ databases">
        <title>Co-occurence of chitin degradation, pigmentation and bioactivity in marine Pseudoalteromonas.</title>
        <authorList>
            <person name="Sonnenschein E.C."/>
            <person name="Bech P.K."/>
        </authorList>
    </citation>
    <scope>NUCLEOTIDE SEQUENCE [LARGE SCALE GENOMIC DNA]</scope>
    <source>
        <strain evidence="13">S2676</strain>
    </source>
</reference>
<dbReference type="InterPro" id="IPR000531">
    <property type="entry name" value="Beta-barrel_TonB"/>
</dbReference>
<dbReference type="SUPFAM" id="SSF56935">
    <property type="entry name" value="Porins"/>
    <property type="match status" value="1"/>
</dbReference>
<gene>
    <name evidence="12" type="ORF">CWB99_14970</name>
</gene>
<proteinExistence type="inferred from homology"/>
<keyword evidence="6 8" id="KW-0472">Membrane</keyword>